<dbReference type="Proteomes" id="UP001519460">
    <property type="component" value="Unassembled WGS sequence"/>
</dbReference>
<organism evidence="5 6">
    <name type="scientific">Batillaria attramentaria</name>
    <dbReference type="NCBI Taxonomy" id="370345"/>
    <lineage>
        <taxon>Eukaryota</taxon>
        <taxon>Metazoa</taxon>
        <taxon>Spiralia</taxon>
        <taxon>Lophotrochozoa</taxon>
        <taxon>Mollusca</taxon>
        <taxon>Gastropoda</taxon>
        <taxon>Caenogastropoda</taxon>
        <taxon>Sorbeoconcha</taxon>
        <taxon>Cerithioidea</taxon>
        <taxon>Batillariidae</taxon>
        <taxon>Batillaria</taxon>
    </lineage>
</organism>
<gene>
    <name evidence="5" type="ORF">BaRGS_00006722</name>
</gene>
<feature type="signal peptide" evidence="4">
    <location>
        <begin position="1"/>
        <end position="24"/>
    </location>
</feature>
<feature type="compositionally biased region" description="Low complexity" evidence="2">
    <location>
        <begin position="287"/>
        <end position="304"/>
    </location>
</feature>
<sequence length="353" mass="39606">MEGTRRHLSFTLFLVLFSIPSTSGGCEKEAIDPQDPWAPCGRDRYCSVQRIGDICRECADIKTHCDNMSLVWEKFQNCTAYCERVHAEEKYKHLETQCERDKNTLKGNLTRVTEAHNQTVTQATQAYEHLREKYDKQNTDIDDLQRDLIYLNESLRNTALEQGTSSARFEELLRNKTEIINTLNETLLQQQSCEGENESANSWVVYTLSVLLAVSLVVNLCTCYKAVKRRRKGTRKIDRSSVEAQPLTEIVHEPKEEEPISDQDQHEPPTTQDREEPSAPIEVEVDSGAGSSTPGSSTPQTTPESTPPPTHNPPNLRVINQPSSDDKGRLPTYAIGASSPPVVILHATPDTPS</sequence>
<evidence type="ECO:0000313" key="6">
    <source>
        <dbReference type="Proteomes" id="UP001519460"/>
    </source>
</evidence>
<keyword evidence="1" id="KW-0175">Coiled coil</keyword>
<keyword evidence="3" id="KW-1133">Transmembrane helix</keyword>
<feature type="coiled-coil region" evidence="1">
    <location>
        <begin position="84"/>
        <end position="147"/>
    </location>
</feature>
<keyword evidence="6" id="KW-1185">Reference proteome</keyword>
<proteinExistence type="predicted"/>
<evidence type="ECO:0000256" key="2">
    <source>
        <dbReference type="SAM" id="MobiDB-lite"/>
    </source>
</evidence>
<evidence type="ECO:0000256" key="1">
    <source>
        <dbReference type="SAM" id="Coils"/>
    </source>
</evidence>
<reference evidence="5 6" key="1">
    <citation type="journal article" date="2023" name="Sci. Data">
        <title>Genome assembly of the Korean intertidal mud-creeper Batillaria attramentaria.</title>
        <authorList>
            <person name="Patra A.K."/>
            <person name="Ho P.T."/>
            <person name="Jun S."/>
            <person name="Lee S.J."/>
            <person name="Kim Y."/>
            <person name="Won Y.J."/>
        </authorList>
    </citation>
    <scope>NUCLEOTIDE SEQUENCE [LARGE SCALE GENOMIC DNA]</scope>
    <source>
        <strain evidence="5">Wonlab-2016</strain>
    </source>
</reference>
<evidence type="ECO:0000313" key="5">
    <source>
        <dbReference type="EMBL" id="KAK7501970.1"/>
    </source>
</evidence>
<dbReference type="AlphaFoldDB" id="A0ABD0LR25"/>
<keyword evidence="4" id="KW-0732">Signal</keyword>
<evidence type="ECO:0000256" key="4">
    <source>
        <dbReference type="SAM" id="SignalP"/>
    </source>
</evidence>
<feature type="region of interest" description="Disordered" evidence="2">
    <location>
        <begin position="234"/>
        <end position="353"/>
    </location>
</feature>
<comment type="caution">
    <text evidence="5">The sequence shown here is derived from an EMBL/GenBank/DDBJ whole genome shotgun (WGS) entry which is preliminary data.</text>
</comment>
<evidence type="ECO:0000256" key="3">
    <source>
        <dbReference type="SAM" id="Phobius"/>
    </source>
</evidence>
<feature type="chain" id="PRO_5044798257" evidence="4">
    <location>
        <begin position="25"/>
        <end position="353"/>
    </location>
</feature>
<name>A0ABD0LR25_9CAEN</name>
<feature type="compositionally biased region" description="Basic and acidic residues" evidence="2">
    <location>
        <begin position="250"/>
        <end position="277"/>
    </location>
</feature>
<dbReference type="EMBL" id="JACVVK020000028">
    <property type="protein sequence ID" value="KAK7501970.1"/>
    <property type="molecule type" value="Genomic_DNA"/>
</dbReference>
<feature type="transmembrane region" description="Helical" evidence="3">
    <location>
        <begin position="203"/>
        <end position="227"/>
    </location>
</feature>
<keyword evidence="3" id="KW-0812">Transmembrane</keyword>
<keyword evidence="3" id="KW-0472">Membrane</keyword>
<accession>A0ABD0LR25</accession>
<protein>
    <submittedName>
        <fullName evidence="5">Uncharacterized protein</fullName>
    </submittedName>
</protein>
<dbReference type="PROSITE" id="PS51257">
    <property type="entry name" value="PROKAR_LIPOPROTEIN"/>
    <property type="match status" value="1"/>
</dbReference>